<keyword evidence="2" id="KW-1185">Reference proteome</keyword>
<evidence type="ECO:0000313" key="2">
    <source>
        <dbReference type="Proteomes" id="UP000799640"/>
    </source>
</evidence>
<accession>A0A6G1HS69</accession>
<gene>
    <name evidence="1" type="ORF">EJ06DRAFT_94441</name>
</gene>
<organism evidence="1 2">
    <name type="scientific">Trichodelitschia bisporula</name>
    <dbReference type="NCBI Taxonomy" id="703511"/>
    <lineage>
        <taxon>Eukaryota</taxon>
        <taxon>Fungi</taxon>
        <taxon>Dikarya</taxon>
        <taxon>Ascomycota</taxon>
        <taxon>Pezizomycotina</taxon>
        <taxon>Dothideomycetes</taxon>
        <taxon>Dothideomycetes incertae sedis</taxon>
        <taxon>Phaeotrichales</taxon>
        <taxon>Phaeotrichaceae</taxon>
        <taxon>Trichodelitschia</taxon>
    </lineage>
</organism>
<sequence>MDTLIKLSGVAEGINDLEGALKGLDKSVHGVQGTVSTMGASLTGLFDTFEQRQGTMAAVWAQQDSINARFESASNNVDMVRVKLNAMYDEVPALTEDLRDLRQIIVNTTELFVNQSDILMSNNMKLETQADLIDRLQKASVSGGLRDFALTIAAMITVRVASLPLAVVIGSCIGNIPY</sequence>
<proteinExistence type="predicted"/>
<dbReference type="Proteomes" id="UP000799640">
    <property type="component" value="Unassembled WGS sequence"/>
</dbReference>
<protein>
    <submittedName>
        <fullName evidence="1">Uncharacterized protein</fullName>
    </submittedName>
</protein>
<dbReference type="EMBL" id="ML996699">
    <property type="protein sequence ID" value="KAF2398903.1"/>
    <property type="molecule type" value="Genomic_DNA"/>
</dbReference>
<name>A0A6G1HS69_9PEZI</name>
<evidence type="ECO:0000313" key="1">
    <source>
        <dbReference type="EMBL" id="KAF2398903.1"/>
    </source>
</evidence>
<reference evidence="1" key="1">
    <citation type="journal article" date="2020" name="Stud. Mycol.">
        <title>101 Dothideomycetes genomes: a test case for predicting lifestyles and emergence of pathogens.</title>
        <authorList>
            <person name="Haridas S."/>
            <person name="Albert R."/>
            <person name="Binder M."/>
            <person name="Bloem J."/>
            <person name="Labutti K."/>
            <person name="Salamov A."/>
            <person name="Andreopoulos B."/>
            <person name="Baker S."/>
            <person name="Barry K."/>
            <person name="Bills G."/>
            <person name="Bluhm B."/>
            <person name="Cannon C."/>
            <person name="Castanera R."/>
            <person name="Culley D."/>
            <person name="Daum C."/>
            <person name="Ezra D."/>
            <person name="Gonzalez J."/>
            <person name="Henrissat B."/>
            <person name="Kuo A."/>
            <person name="Liang C."/>
            <person name="Lipzen A."/>
            <person name="Lutzoni F."/>
            <person name="Magnuson J."/>
            <person name="Mondo S."/>
            <person name="Nolan M."/>
            <person name="Ohm R."/>
            <person name="Pangilinan J."/>
            <person name="Park H.-J."/>
            <person name="Ramirez L."/>
            <person name="Alfaro M."/>
            <person name="Sun H."/>
            <person name="Tritt A."/>
            <person name="Yoshinaga Y."/>
            <person name="Zwiers L.-H."/>
            <person name="Turgeon B."/>
            <person name="Goodwin S."/>
            <person name="Spatafora J."/>
            <person name="Crous P."/>
            <person name="Grigoriev I."/>
        </authorList>
    </citation>
    <scope>NUCLEOTIDE SEQUENCE</scope>
    <source>
        <strain evidence="1">CBS 262.69</strain>
    </source>
</reference>
<dbReference type="AlphaFoldDB" id="A0A6G1HS69"/>